<dbReference type="InterPro" id="IPR036249">
    <property type="entry name" value="Thioredoxin-like_sf"/>
</dbReference>
<keyword evidence="8" id="KW-1185">Reference proteome</keyword>
<feature type="site" description="Contributes to redox potential value" evidence="4">
    <location>
        <position position="36"/>
    </location>
</feature>
<reference evidence="7" key="1">
    <citation type="journal article" date="2017" name="Nature">
        <title>The genome of Chenopodium quinoa.</title>
        <authorList>
            <person name="Jarvis D.E."/>
            <person name="Ho Y.S."/>
            <person name="Lightfoot D.J."/>
            <person name="Schmoeckel S.M."/>
            <person name="Li B."/>
            <person name="Borm T.J.A."/>
            <person name="Ohyanagi H."/>
            <person name="Mineta K."/>
            <person name="Michell C.T."/>
            <person name="Saber N."/>
            <person name="Kharbatia N.M."/>
            <person name="Rupper R.R."/>
            <person name="Sharp A.R."/>
            <person name="Dally N."/>
            <person name="Boughton B.A."/>
            <person name="Woo Y.H."/>
            <person name="Gao G."/>
            <person name="Schijlen E.G.W.M."/>
            <person name="Guo X."/>
            <person name="Momin A.A."/>
            <person name="Negrao S."/>
            <person name="Al-Babili S."/>
            <person name="Gehring C."/>
            <person name="Roessner U."/>
            <person name="Jung C."/>
            <person name="Murphy K."/>
            <person name="Arold S.T."/>
            <person name="Gojobori T."/>
            <person name="van der Linden C.G."/>
            <person name="van Loo E.N."/>
            <person name="Jellen E.N."/>
            <person name="Maughan P.J."/>
            <person name="Tester M."/>
        </authorList>
    </citation>
    <scope>NUCLEOTIDE SEQUENCE [LARGE SCALE GENOMIC DNA]</scope>
    <source>
        <strain evidence="7">cv. PI 614886</strain>
    </source>
</reference>
<feature type="site" description="Contributes to redox potential value" evidence="4">
    <location>
        <position position="35"/>
    </location>
</feature>
<dbReference type="GO" id="GO:0015035">
    <property type="term" value="F:protein-disulfide reductase activity"/>
    <property type="evidence" value="ECO:0007669"/>
    <property type="project" value="InterPro"/>
</dbReference>
<keyword evidence="5" id="KW-0676">Redox-active center</keyword>
<evidence type="ECO:0000256" key="5">
    <source>
        <dbReference type="PIRSR" id="PIRSR000077-4"/>
    </source>
</evidence>
<dbReference type="Gramene" id="AUR62004118-RA">
    <property type="protein sequence ID" value="AUR62004118-RA:cds"/>
    <property type="gene ID" value="AUR62004118"/>
</dbReference>
<evidence type="ECO:0000259" key="6">
    <source>
        <dbReference type="PROSITE" id="PS51352"/>
    </source>
</evidence>
<feature type="domain" description="Thioredoxin" evidence="6">
    <location>
        <begin position="1"/>
        <end position="108"/>
    </location>
</feature>
<dbReference type="Gene3D" id="3.40.30.10">
    <property type="entry name" value="Glutaredoxin"/>
    <property type="match status" value="1"/>
</dbReference>
<evidence type="ECO:0000256" key="1">
    <source>
        <dbReference type="ARBA" id="ARBA00023157"/>
    </source>
</evidence>
<evidence type="ECO:0000256" key="2">
    <source>
        <dbReference type="ARBA" id="ARBA00038337"/>
    </source>
</evidence>
<reference evidence="7" key="2">
    <citation type="submission" date="2021-03" db="UniProtKB">
        <authorList>
            <consortium name="EnsemblPlants"/>
        </authorList>
    </citation>
    <scope>IDENTIFICATION</scope>
</reference>
<evidence type="ECO:0000313" key="7">
    <source>
        <dbReference type="EnsemblPlants" id="AUR62004118-RA:cds"/>
    </source>
</evidence>
<dbReference type="PROSITE" id="PS51352">
    <property type="entry name" value="THIOREDOXIN_2"/>
    <property type="match status" value="1"/>
</dbReference>
<evidence type="ECO:0000313" key="8">
    <source>
        <dbReference type="Proteomes" id="UP000596660"/>
    </source>
</evidence>
<sequence length="110" mass="12089">MLVEVRMMGVLVSSPTTLVGQDLSMVVDFTASWCPPCRLIAPFLAELAKKLPQVIFVKVDVDELKQVASDWAIEAMPTFKFLREGKIIDTVVGAKKEELEATIAKHVSTA</sequence>
<feature type="site" description="Deprotonates C-terminal active site Cys" evidence="4">
    <location>
        <position position="28"/>
    </location>
</feature>
<name>A0A803KYK9_CHEQI</name>
<dbReference type="OMA" id="MSEFHKR"/>
<protein>
    <recommendedName>
        <fullName evidence="3">Thioredoxin</fullName>
    </recommendedName>
</protein>
<dbReference type="PROSITE" id="PS00194">
    <property type="entry name" value="THIOREDOXIN_1"/>
    <property type="match status" value="1"/>
</dbReference>
<dbReference type="Proteomes" id="UP000596660">
    <property type="component" value="Unplaced"/>
</dbReference>
<dbReference type="AlphaFoldDB" id="A0A803KYK9"/>
<dbReference type="PANTHER" id="PTHR46115">
    <property type="entry name" value="THIOREDOXIN-LIKE PROTEIN 1"/>
    <property type="match status" value="1"/>
</dbReference>
<dbReference type="Pfam" id="PF00085">
    <property type="entry name" value="Thioredoxin"/>
    <property type="match status" value="1"/>
</dbReference>
<dbReference type="CDD" id="cd02947">
    <property type="entry name" value="TRX_family"/>
    <property type="match status" value="1"/>
</dbReference>
<dbReference type="EnsemblPlants" id="AUR62004118-RA">
    <property type="protein sequence ID" value="AUR62004118-RA:cds"/>
    <property type="gene ID" value="AUR62004118"/>
</dbReference>
<dbReference type="InterPro" id="IPR013766">
    <property type="entry name" value="Thioredoxin_domain"/>
</dbReference>
<dbReference type="SUPFAM" id="SSF52833">
    <property type="entry name" value="Thioredoxin-like"/>
    <property type="match status" value="1"/>
</dbReference>
<dbReference type="PRINTS" id="PR00421">
    <property type="entry name" value="THIOREDOXIN"/>
</dbReference>
<dbReference type="PIRSF" id="PIRSF000077">
    <property type="entry name" value="Thioredoxin"/>
    <property type="match status" value="1"/>
</dbReference>
<evidence type="ECO:0000256" key="4">
    <source>
        <dbReference type="PIRSR" id="PIRSR000077-1"/>
    </source>
</evidence>
<organism evidence="7 8">
    <name type="scientific">Chenopodium quinoa</name>
    <name type="common">Quinoa</name>
    <dbReference type="NCBI Taxonomy" id="63459"/>
    <lineage>
        <taxon>Eukaryota</taxon>
        <taxon>Viridiplantae</taxon>
        <taxon>Streptophyta</taxon>
        <taxon>Embryophyta</taxon>
        <taxon>Tracheophyta</taxon>
        <taxon>Spermatophyta</taxon>
        <taxon>Magnoliopsida</taxon>
        <taxon>eudicotyledons</taxon>
        <taxon>Gunneridae</taxon>
        <taxon>Pentapetalae</taxon>
        <taxon>Caryophyllales</taxon>
        <taxon>Chenopodiaceae</taxon>
        <taxon>Chenopodioideae</taxon>
        <taxon>Atripliceae</taxon>
        <taxon>Chenopodium</taxon>
    </lineage>
</organism>
<comment type="similarity">
    <text evidence="2">Belongs to the thioredoxin family. Plant F-type subfamily.</text>
</comment>
<dbReference type="InterPro" id="IPR017937">
    <property type="entry name" value="Thioredoxin_CS"/>
</dbReference>
<proteinExistence type="inferred from homology"/>
<dbReference type="InterPro" id="IPR005746">
    <property type="entry name" value="Thioredoxin"/>
</dbReference>
<accession>A0A803KYK9</accession>
<feature type="active site" description="Nucleophile" evidence="4">
    <location>
        <position position="37"/>
    </location>
</feature>
<evidence type="ECO:0000256" key="3">
    <source>
        <dbReference type="PIRNR" id="PIRNR000077"/>
    </source>
</evidence>
<feature type="disulfide bond" description="Redox-active" evidence="5">
    <location>
        <begin position="34"/>
        <end position="37"/>
    </location>
</feature>
<keyword evidence="1 5" id="KW-1015">Disulfide bond</keyword>
<feature type="active site" description="Nucleophile" evidence="4">
    <location>
        <position position="34"/>
    </location>
</feature>